<dbReference type="RefSeq" id="WP_101769901.1">
    <property type="nucleotide sequence ID" value="NZ_BPPU01000005.1"/>
</dbReference>
<protein>
    <submittedName>
        <fullName evidence="1">Uncharacterized protein</fullName>
    </submittedName>
</protein>
<comment type="caution">
    <text evidence="1">The sequence shown here is derived from an EMBL/GenBank/DDBJ whole genome shotgun (WGS) entry which is preliminary data.</text>
</comment>
<gene>
    <name evidence="1" type="ORF">CIK00_17310</name>
</gene>
<keyword evidence="2" id="KW-1185">Reference proteome</keyword>
<dbReference type="AlphaFoldDB" id="A0A2N4UNI9"/>
<dbReference type="Proteomes" id="UP000234420">
    <property type="component" value="Unassembled WGS sequence"/>
</dbReference>
<organism evidence="1 2">
    <name type="scientific">Photobacterium carnosum</name>
    <dbReference type="NCBI Taxonomy" id="2023717"/>
    <lineage>
        <taxon>Bacteria</taxon>
        <taxon>Pseudomonadati</taxon>
        <taxon>Pseudomonadota</taxon>
        <taxon>Gammaproteobacteria</taxon>
        <taxon>Vibrionales</taxon>
        <taxon>Vibrionaceae</taxon>
        <taxon>Photobacterium</taxon>
    </lineage>
</organism>
<evidence type="ECO:0000313" key="2">
    <source>
        <dbReference type="Proteomes" id="UP000234420"/>
    </source>
</evidence>
<name>A0A2N4UNI9_9GAMM</name>
<accession>A0A2N4UNI9</accession>
<sequence>MTNQYYVSGLLNEFGYYVLNPNNVLILEDDLIINNVTIVNDIFEGVTESDLHLFRCRLIDVEKKEQEYA</sequence>
<evidence type="ECO:0000313" key="1">
    <source>
        <dbReference type="EMBL" id="PLC56581.1"/>
    </source>
</evidence>
<dbReference type="EMBL" id="NPIB01000027">
    <property type="protein sequence ID" value="PLC56581.1"/>
    <property type="molecule type" value="Genomic_DNA"/>
</dbReference>
<reference evidence="1 2" key="1">
    <citation type="journal article" date="2018" name="Syst. Appl. Microbiol.">
        <title>Photobacterium carnosum sp. nov., isolated from spoiled modified atmosphere packaged poultry meat.</title>
        <authorList>
            <person name="Hilgarth M."/>
            <person name="Fuertes S."/>
            <person name="Ehrmann M."/>
            <person name="Vogel R.F."/>
        </authorList>
    </citation>
    <scope>NUCLEOTIDE SEQUENCE [LARGE SCALE GENOMIC DNA]</scope>
    <source>
        <strain evidence="1 2">TMW 2.2021</strain>
    </source>
</reference>
<proteinExistence type="predicted"/>